<comment type="caution">
    <text evidence="8">The sequence shown here is derived from an EMBL/GenBank/DDBJ whole genome shotgun (WGS) entry which is preliminary data.</text>
</comment>
<evidence type="ECO:0000313" key="8">
    <source>
        <dbReference type="EMBL" id="PTQ12633.1"/>
    </source>
</evidence>
<feature type="transmembrane region" description="Helical" evidence="6">
    <location>
        <begin position="47"/>
        <end position="66"/>
    </location>
</feature>
<keyword evidence="3 6" id="KW-1133">Transmembrane helix</keyword>
<reference evidence="8 9" key="1">
    <citation type="submission" date="2017-09" db="EMBL/GenBank/DDBJ databases">
        <title>Sphingomonas panjinensis sp.nov., isolated from oil-contaminated soil.</title>
        <authorList>
            <person name="Wang L."/>
            <person name="Chen L."/>
        </authorList>
    </citation>
    <scope>NUCLEOTIDE SEQUENCE [LARGE SCALE GENOMIC DNA]</scope>
    <source>
        <strain evidence="8 9">FW-11</strain>
    </source>
</reference>
<keyword evidence="2 6" id="KW-0812">Transmembrane</keyword>
<feature type="domain" description="Major facilitator superfamily (MFS) profile" evidence="7">
    <location>
        <begin position="1"/>
        <end position="220"/>
    </location>
</feature>
<evidence type="ECO:0000259" key="7">
    <source>
        <dbReference type="PROSITE" id="PS50850"/>
    </source>
</evidence>
<dbReference type="Gene3D" id="1.20.1250.20">
    <property type="entry name" value="MFS general substrate transporter like domains"/>
    <property type="match status" value="1"/>
</dbReference>
<evidence type="ECO:0000256" key="1">
    <source>
        <dbReference type="ARBA" id="ARBA00004141"/>
    </source>
</evidence>
<gene>
    <name evidence="8" type="ORF">CLG96_00195</name>
</gene>
<dbReference type="OrthoDB" id="9784658at2"/>
<dbReference type="GO" id="GO:0005886">
    <property type="term" value="C:plasma membrane"/>
    <property type="evidence" value="ECO:0007669"/>
    <property type="project" value="TreeGrafter"/>
</dbReference>
<proteinExistence type="predicted"/>
<dbReference type="SUPFAM" id="SSF103473">
    <property type="entry name" value="MFS general substrate transporter"/>
    <property type="match status" value="1"/>
</dbReference>
<evidence type="ECO:0000256" key="6">
    <source>
        <dbReference type="SAM" id="Phobius"/>
    </source>
</evidence>
<evidence type="ECO:0000256" key="5">
    <source>
        <dbReference type="SAM" id="MobiDB-lite"/>
    </source>
</evidence>
<keyword evidence="4 6" id="KW-0472">Membrane</keyword>
<dbReference type="EMBL" id="NWBU01000004">
    <property type="protein sequence ID" value="PTQ12633.1"/>
    <property type="molecule type" value="Genomic_DNA"/>
</dbReference>
<dbReference type="Proteomes" id="UP000244162">
    <property type="component" value="Unassembled WGS sequence"/>
</dbReference>
<organism evidence="8 9">
    <name type="scientific">Sphingomonas oleivorans</name>
    <dbReference type="NCBI Taxonomy" id="1735121"/>
    <lineage>
        <taxon>Bacteria</taxon>
        <taxon>Pseudomonadati</taxon>
        <taxon>Pseudomonadota</taxon>
        <taxon>Alphaproteobacteria</taxon>
        <taxon>Sphingomonadales</taxon>
        <taxon>Sphingomonadaceae</taxon>
        <taxon>Sphingomonas</taxon>
    </lineage>
</organism>
<feature type="transmembrane region" description="Helical" evidence="6">
    <location>
        <begin position="132"/>
        <end position="151"/>
    </location>
</feature>
<evidence type="ECO:0000256" key="2">
    <source>
        <dbReference type="ARBA" id="ARBA00022692"/>
    </source>
</evidence>
<dbReference type="InterPro" id="IPR036259">
    <property type="entry name" value="MFS_trans_sf"/>
</dbReference>
<dbReference type="InterPro" id="IPR020846">
    <property type="entry name" value="MFS_dom"/>
</dbReference>
<dbReference type="GO" id="GO:0046943">
    <property type="term" value="F:carboxylic acid transmembrane transporter activity"/>
    <property type="evidence" value="ECO:0007669"/>
    <property type="project" value="TreeGrafter"/>
</dbReference>
<feature type="region of interest" description="Disordered" evidence="5">
    <location>
        <begin position="13"/>
        <end position="32"/>
    </location>
</feature>
<dbReference type="PANTHER" id="PTHR23508:SF10">
    <property type="entry name" value="CARBOXYLIC ACID TRANSPORTER PROTEIN HOMOLOG"/>
    <property type="match status" value="1"/>
</dbReference>
<evidence type="ECO:0000256" key="4">
    <source>
        <dbReference type="ARBA" id="ARBA00023136"/>
    </source>
</evidence>
<feature type="transmembrane region" description="Helical" evidence="6">
    <location>
        <begin position="78"/>
        <end position="96"/>
    </location>
</feature>
<dbReference type="Pfam" id="PF07690">
    <property type="entry name" value="MFS_1"/>
    <property type="match status" value="1"/>
</dbReference>
<dbReference type="AlphaFoldDB" id="A0A2T5G0H5"/>
<comment type="subcellular location">
    <subcellularLocation>
        <location evidence="1">Membrane</location>
        <topology evidence="1">Multi-pass membrane protein</topology>
    </subcellularLocation>
</comment>
<evidence type="ECO:0000313" key="9">
    <source>
        <dbReference type="Proteomes" id="UP000244162"/>
    </source>
</evidence>
<dbReference type="PROSITE" id="PS50850">
    <property type="entry name" value="MFS"/>
    <property type="match status" value="1"/>
</dbReference>
<keyword evidence="9" id="KW-1185">Reference proteome</keyword>
<sequence length="225" mass="23831">MPLKVNAAVTRRTCRPRRPPSRPPAHPGSRRSASADCFVRRCCALRWSLWGVMGCCYYAFMTWIPGLLVARGLTLTKSFGFTIAIYGAQVPGYFSAAWTNDRIGRRNVIALYLALGAAGALFLSQVQTPTGLLWASVMLSFALNGVYSGLYSYTPELFPTAVRATAQGIATATSRVGAMVSPILVGALYPALGFGGVFAATMVLLATGGATVLLVGPRTNGITLS</sequence>
<evidence type="ECO:0000256" key="3">
    <source>
        <dbReference type="ARBA" id="ARBA00022989"/>
    </source>
</evidence>
<feature type="transmembrane region" description="Helical" evidence="6">
    <location>
        <begin position="108"/>
        <end position="126"/>
    </location>
</feature>
<name>A0A2T5G0H5_9SPHN</name>
<accession>A0A2T5G0H5</accession>
<dbReference type="InterPro" id="IPR011701">
    <property type="entry name" value="MFS"/>
</dbReference>
<dbReference type="PANTHER" id="PTHR23508">
    <property type="entry name" value="CARBOXYLIC ACID TRANSPORTER PROTEIN HOMOLOG"/>
    <property type="match status" value="1"/>
</dbReference>
<protein>
    <recommendedName>
        <fullName evidence="7">Major facilitator superfamily (MFS) profile domain-containing protein</fullName>
    </recommendedName>
</protein>